<dbReference type="InterPro" id="IPR007627">
    <property type="entry name" value="RNA_pol_sigma70_r2"/>
</dbReference>
<dbReference type="RefSeq" id="WP_015935041.1">
    <property type="nucleotide sequence ID" value="NC_011891.1"/>
</dbReference>
<evidence type="ECO:0000259" key="8">
    <source>
        <dbReference type="Pfam" id="PF08281"/>
    </source>
</evidence>
<dbReference type="HOGENOM" id="CLU_047691_3_0_7"/>
<dbReference type="InterPro" id="IPR036388">
    <property type="entry name" value="WH-like_DNA-bd_sf"/>
</dbReference>
<comment type="similarity">
    <text evidence="1">Belongs to the sigma-70 factor family. ECF subfamily.</text>
</comment>
<dbReference type="Gene3D" id="1.10.1740.10">
    <property type="match status" value="1"/>
</dbReference>
<dbReference type="PANTHER" id="PTHR43133:SF8">
    <property type="entry name" value="RNA POLYMERASE SIGMA FACTOR HI_1459-RELATED"/>
    <property type="match status" value="1"/>
</dbReference>
<protein>
    <submittedName>
        <fullName evidence="9">RNA polymerase, sigma-24 subunit, ECF subfamily</fullName>
    </submittedName>
</protein>
<dbReference type="SUPFAM" id="SSF88946">
    <property type="entry name" value="Sigma2 domain of RNA polymerase sigma factors"/>
    <property type="match status" value="1"/>
</dbReference>
<name>B8J8M8_ANAD2</name>
<dbReference type="GO" id="GO:0003677">
    <property type="term" value="F:DNA binding"/>
    <property type="evidence" value="ECO:0007669"/>
    <property type="project" value="UniProtKB-KW"/>
</dbReference>
<keyword evidence="3" id="KW-0731">Sigma factor</keyword>
<keyword evidence="2" id="KW-0805">Transcription regulation</keyword>
<proteinExistence type="inferred from homology"/>
<keyword evidence="10" id="KW-1185">Reference proteome</keyword>
<dbReference type="PANTHER" id="PTHR43133">
    <property type="entry name" value="RNA POLYMERASE ECF-TYPE SIGMA FACTO"/>
    <property type="match status" value="1"/>
</dbReference>
<evidence type="ECO:0000256" key="4">
    <source>
        <dbReference type="ARBA" id="ARBA00023125"/>
    </source>
</evidence>
<keyword evidence="5" id="KW-0804">Transcription</keyword>
<gene>
    <name evidence="9" type="ordered locus">A2cp1_3993</name>
</gene>
<dbReference type="InterPro" id="IPR013249">
    <property type="entry name" value="RNA_pol_sigma70_r4_t2"/>
</dbReference>
<dbReference type="AlphaFoldDB" id="B8J8M8"/>
<dbReference type="GO" id="GO:0016987">
    <property type="term" value="F:sigma factor activity"/>
    <property type="evidence" value="ECO:0007669"/>
    <property type="project" value="UniProtKB-KW"/>
</dbReference>
<keyword evidence="4" id="KW-0238">DNA-binding</keyword>
<dbReference type="InterPro" id="IPR013324">
    <property type="entry name" value="RNA_pol_sigma_r3/r4-like"/>
</dbReference>
<evidence type="ECO:0000256" key="5">
    <source>
        <dbReference type="ARBA" id="ARBA00023163"/>
    </source>
</evidence>
<accession>B8J8M8</accession>
<dbReference type="Proteomes" id="UP000007089">
    <property type="component" value="Chromosome"/>
</dbReference>
<evidence type="ECO:0000259" key="7">
    <source>
        <dbReference type="Pfam" id="PF04542"/>
    </source>
</evidence>
<evidence type="ECO:0000256" key="3">
    <source>
        <dbReference type="ARBA" id="ARBA00023082"/>
    </source>
</evidence>
<reference evidence="9" key="1">
    <citation type="submission" date="2009-01" db="EMBL/GenBank/DDBJ databases">
        <title>Complete sequence of Anaeromyxobacter dehalogenans 2CP-1.</title>
        <authorList>
            <consortium name="US DOE Joint Genome Institute"/>
            <person name="Lucas S."/>
            <person name="Copeland A."/>
            <person name="Lapidus A."/>
            <person name="Glavina del Rio T."/>
            <person name="Dalin E."/>
            <person name="Tice H."/>
            <person name="Bruce D."/>
            <person name="Goodwin L."/>
            <person name="Pitluck S."/>
            <person name="Saunders E."/>
            <person name="Brettin T."/>
            <person name="Detter J.C."/>
            <person name="Han C."/>
            <person name="Larimer F."/>
            <person name="Land M."/>
            <person name="Hauser L."/>
            <person name="Kyrpides N."/>
            <person name="Ovchinnikova G."/>
            <person name="Beliaev A.S."/>
            <person name="Richardson P."/>
        </authorList>
    </citation>
    <scope>NUCLEOTIDE SEQUENCE</scope>
    <source>
        <strain evidence="9">2CP-1</strain>
    </source>
</reference>
<evidence type="ECO:0000313" key="9">
    <source>
        <dbReference type="EMBL" id="ACL67314.1"/>
    </source>
</evidence>
<dbReference type="InterPro" id="IPR013325">
    <property type="entry name" value="RNA_pol_sigma_r2"/>
</dbReference>
<dbReference type="Pfam" id="PF04542">
    <property type="entry name" value="Sigma70_r2"/>
    <property type="match status" value="1"/>
</dbReference>
<dbReference type="InterPro" id="IPR039425">
    <property type="entry name" value="RNA_pol_sigma-70-like"/>
</dbReference>
<sequence length="223" mass="24184">MADDVERGRPTLRVVPGGARSGTPATPGPGMPQGAAAPVSDEVAVAAFLAGDDRAFGEVVRHHERLVLALVRRYARTPEDARDLAQRTFLRAFEAARRTLARGGAGAVPFRRWLVRVAVNLGKNHLRDETRWTRAPLEALDADVATPPAAHEAAVRAEREARVRRAVLALPRRQREVLTLRIDAELPFSEIAAALGTTENSAKVSFHHAVRRLQALAGEEASP</sequence>
<dbReference type="GO" id="GO:0006352">
    <property type="term" value="P:DNA-templated transcription initiation"/>
    <property type="evidence" value="ECO:0007669"/>
    <property type="project" value="InterPro"/>
</dbReference>
<dbReference type="EMBL" id="CP001359">
    <property type="protein sequence ID" value="ACL67314.1"/>
    <property type="molecule type" value="Genomic_DNA"/>
</dbReference>
<dbReference type="NCBIfam" id="TIGR02937">
    <property type="entry name" value="sigma70-ECF"/>
    <property type="match status" value="1"/>
</dbReference>
<organism evidence="9 10">
    <name type="scientific">Anaeromyxobacter dehalogenans (strain ATCC BAA-258 / DSM 21875 / 2CP-1)</name>
    <dbReference type="NCBI Taxonomy" id="455488"/>
    <lineage>
        <taxon>Bacteria</taxon>
        <taxon>Pseudomonadati</taxon>
        <taxon>Myxococcota</taxon>
        <taxon>Myxococcia</taxon>
        <taxon>Myxococcales</taxon>
        <taxon>Cystobacterineae</taxon>
        <taxon>Anaeromyxobacteraceae</taxon>
        <taxon>Anaeromyxobacter</taxon>
    </lineage>
</organism>
<dbReference type="InterPro" id="IPR014284">
    <property type="entry name" value="RNA_pol_sigma-70_dom"/>
</dbReference>
<dbReference type="SUPFAM" id="SSF88659">
    <property type="entry name" value="Sigma3 and sigma4 domains of RNA polymerase sigma factors"/>
    <property type="match status" value="1"/>
</dbReference>
<evidence type="ECO:0000256" key="2">
    <source>
        <dbReference type="ARBA" id="ARBA00023015"/>
    </source>
</evidence>
<feature type="domain" description="RNA polymerase sigma-70 region 2" evidence="7">
    <location>
        <begin position="60"/>
        <end position="131"/>
    </location>
</feature>
<feature type="domain" description="RNA polymerase sigma factor 70 region 4 type 2" evidence="8">
    <location>
        <begin position="162"/>
        <end position="213"/>
    </location>
</feature>
<evidence type="ECO:0000313" key="10">
    <source>
        <dbReference type="Proteomes" id="UP000007089"/>
    </source>
</evidence>
<dbReference type="KEGG" id="acp:A2cp1_3993"/>
<evidence type="ECO:0000256" key="6">
    <source>
        <dbReference type="SAM" id="MobiDB-lite"/>
    </source>
</evidence>
<dbReference type="Gene3D" id="1.10.10.10">
    <property type="entry name" value="Winged helix-like DNA-binding domain superfamily/Winged helix DNA-binding domain"/>
    <property type="match status" value="1"/>
</dbReference>
<dbReference type="Pfam" id="PF08281">
    <property type="entry name" value="Sigma70_r4_2"/>
    <property type="match status" value="1"/>
</dbReference>
<evidence type="ECO:0000256" key="1">
    <source>
        <dbReference type="ARBA" id="ARBA00010641"/>
    </source>
</evidence>
<feature type="region of interest" description="Disordered" evidence="6">
    <location>
        <begin position="1"/>
        <end position="36"/>
    </location>
</feature>